<feature type="non-terminal residue" evidence="2">
    <location>
        <position position="1"/>
    </location>
</feature>
<dbReference type="Pfam" id="PF06985">
    <property type="entry name" value="HET"/>
    <property type="match status" value="1"/>
</dbReference>
<feature type="non-terminal residue" evidence="2">
    <location>
        <position position="416"/>
    </location>
</feature>
<keyword evidence="3" id="KW-1185">Reference proteome</keyword>
<sequence length="416" mass="47573">RTSSAAGPGHDIFSTPANSQFHSHARYESLDSHLHEIRLIKLSFRNQDDLIHCELLQRLSVDSLHSQFTAISYCAGNSQDTKAIIVDGIQFNVFANLEHALRKTKNFWAKTHPDKDCFLWVDQICINQADLAERSHQVSLMRDVYQSAEHVLVCLSNHDESGVGLDWLNQLLIDVPPLEPPDFTLRRTPSRVASIESLYSQQLTCHIWENTTRDDFVHGWLALYDVLECEWWSQAWVFQEFIVSRNCHFMCGSQSSSWSVFCQVLPSLLSIHKHILTSRDLFLSKTGFSPDGPEDQRFCKVTARARRAETTVRAVNFVINSKRTWSGTKSLKKLLLHSRNCRTSDDRDRVYAFLGLAEAGYRIMPDYSSANSIIATLVETAKCVIRFDQNLQLLHHATAARGFYSKQLPSWVPDWT</sequence>
<dbReference type="PANTHER" id="PTHR24148">
    <property type="entry name" value="ANKYRIN REPEAT DOMAIN-CONTAINING PROTEIN 39 HOMOLOG-RELATED"/>
    <property type="match status" value="1"/>
</dbReference>
<dbReference type="EMBL" id="ML977137">
    <property type="protein sequence ID" value="KAF1992388.1"/>
    <property type="molecule type" value="Genomic_DNA"/>
</dbReference>
<evidence type="ECO:0000259" key="1">
    <source>
        <dbReference type="Pfam" id="PF06985"/>
    </source>
</evidence>
<name>A0A6G1HHG9_9PEZI</name>
<gene>
    <name evidence="2" type="ORF">K402DRAFT_295268</name>
</gene>
<feature type="domain" description="Heterokaryon incompatibility" evidence="1">
    <location>
        <begin position="68"/>
        <end position="240"/>
    </location>
</feature>
<proteinExistence type="predicted"/>
<dbReference type="AlphaFoldDB" id="A0A6G1HHG9"/>
<organism evidence="2 3">
    <name type="scientific">Aulographum hederae CBS 113979</name>
    <dbReference type="NCBI Taxonomy" id="1176131"/>
    <lineage>
        <taxon>Eukaryota</taxon>
        <taxon>Fungi</taxon>
        <taxon>Dikarya</taxon>
        <taxon>Ascomycota</taxon>
        <taxon>Pezizomycotina</taxon>
        <taxon>Dothideomycetes</taxon>
        <taxon>Pleosporomycetidae</taxon>
        <taxon>Aulographales</taxon>
        <taxon>Aulographaceae</taxon>
    </lineage>
</organism>
<dbReference type="Proteomes" id="UP000800041">
    <property type="component" value="Unassembled WGS sequence"/>
</dbReference>
<accession>A0A6G1HHG9</accession>
<evidence type="ECO:0000313" key="2">
    <source>
        <dbReference type="EMBL" id="KAF1992388.1"/>
    </source>
</evidence>
<dbReference type="InterPro" id="IPR010730">
    <property type="entry name" value="HET"/>
</dbReference>
<reference evidence="2" key="1">
    <citation type="journal article" date="2020" name="Stud. Mycol.">
        <title>101 Dothideomycetes genomes: a test case for predicting lifestyles and emergence of pathogens.</title>
        <authorList>
            <person name="Haridas S."/>
            <person name="Albert R."/>
            <person name="Binder M."/>
            <person name="Bloem J."/>
            <person name="Labutti K."/>
            <person name="Salamov A."/>
            <person name="Andreopoulos B."/>
            <person name="Baker S."/>
            <person name="Barry K."/>
            <person name="Bills G."/>
            <person name="Bluhm B."/>
            <person name="Cannon C."/>
            <person name="Castanera R."/>
            <person name="Culley D."/>
            <person name="Daum C."/>
            <person name="Ezra D."/>
            <person name="Gonzalez J."/>
            <person name="Henrissat B."/>
            <person name="Kuo A."/>
            <person name="Liang C."/>
            <person name="Lipzen A."/>
            <person name="Lutzoni F."/>
            <person name="Magnuson J."/>
            <person name="Mondo S."/>
            <person name="Nolan M."/>
            <person name="Ohm R."/>
            <person name="Pangilinan J."/>
            <person name="Park H.-J."/>
            <person name="Ramirez L."/>
            <person name="Alfaro M."/>
            <person name="Sun H."/>
            <person name="Tritt A."/>
            <person name="Yoshinaga Y."/>
            <person name="Zwiers L.-H."/>
            <person name="Turgeon B."/>
            <person name="Goodwin S."/>
            <person name="Spatafora J."/>
            <person name="Crous P."/>
            <person name="Grigoriev I."/>
        </authorList>
    </citation>
    <scope>NUCLEOTIDE SEQUENCE</scope>
    <source>
        <strain evidence="2">CBS 113979</strain>
    </source>
</reference>
<dbReference type="InterPro" id="IPR052895">
    <property type="entry name" value="HetReg/Transcr_Mod"/>
</dbReference>
<dbReference type="OrthoDB" id="3477286at2759"/>
<protein>
    <recommendedName>
        <fullName evidence="1">Heterokaryon incompatibility domain-containing protein</fullName>
    </recommendedName>
</protein>
<evidence type="ECO:0000313" key="3">
    <source>
        <dbReference type="Proteomes" id="UP000800041"/>
    </source>
</evidence>
<dbReference type="PANTHER" id="PTHR24148:SF64">
    <property type="entry name" value="HETEROKARYON INCOMPATIBILITY DOMAIN-CONTAINING PROTEIN"/>
    <property type="match status" value="1"/>
</dbReference>